<reference evidence="2" key="1">
    <citation type="submission" date="2020-07" db="EMBL/GenBank/DDBJ databases">
        <title>The High-quality genome of the commercially important snow crab, Chionoecetes opilio.</title>
        <authorList>
            <person name="Jeong J.-H."/>
            <person name="Ryu S."/>
        </authorList>
    </citation>
    <scope>NUCLEOTIDE SEQUENCE</scope>
    <source>
        <strain evidence="2">MADBK_172401_WGS</strain>
        <tissue evidence="2">Digestive gland</tissue>
    </source>
</reference>
<organism evidence="2 3">
    <name type="scientific">Chionoecetes opilio</name>
    <name type="common">Atlantic snow crab</name>
    <name type="synonym">Cancer opilio</name>
    <dbReference type="NCBI Taxonomy" id="41210"/>
    <lineage>
        <taxon>Eukaryota</taxon>
        <taxon>Metazoa</taxon>
        <taxon>Ecdysozoa</taxon>
        <taxon>Arthropoda</taxon>
        <taxon>Crustacea</taxon>
        <taxon>Multicrustacea</taxon>
        <taxon>Malacostraca</taxon>
        <taxon>Eumalacostraca</taxon>
        <taxon>Eucarida</taxon>
        <taxon>Decapoda</taxon>
        <taxon>Pleocyemata</taxon>
        <taxon>Brachyura</taxon>
        <taxon>Eubrachyura</taxon>
        <taxon>Majoidea</taxon>
        <taxon>Majidae</taxon>
        <taxon>Chionoecetes</taxon>
    </lineage>
</organism>
<feature type="compositionally biased region" description="Polar residues" evidence="1">
    <location>
        <begin position="1"/>
        <end position="15"/>
    </location>
</feature>
<feature type="compositionally biased region" description="Polar residues" evidence="1">
    <location>
        <begin position="25"/>
        <end position="42"/>
    </location>
</feature>
<comment type="caution">
    <text evidence="2">The sequence shown here is derived from an EMBL/GenBank/DDBJ whole genome shotgun (WGS) entry which is preliminary data.</text>
</comment>
<dbReference type="EMBL" id="JACEEZ010024614">
    <property type="protein sequence ID" value="KAG0709993.1"/>
    <property type="molecule type" value="Genomic_DNA"/>
</dbReference>
<name>A0A8J4XMR6_CHIOP</name>
<proteinExistence type="predicted"/>
<dbReference type="Proteomes" id="UP000770661">
    <property type="component" value="Unassembled WGS sequence"/>
</dbReference>
<keyword evidence="3" id="KW-1185">Reference proteome</keyword>
<evidence type="ECO:0000313" key="2">
    <source>
        <dbReference type="EMBL" id="KAG0709993.1"/>
    </source>
</evidence>
<accession>A0A8J4XMR6</accession>
<feature type="region of interest" description="Disordered" evidence="1">
    <location>
        <begin position="1"/>
        <end position="42"/>
    </location>
</feature>
<evidence type="ECO:0000256" key="1">
    <source>
        <dbReference type="SAM" id="MobiDB-lite"/>
    </source>
</evidence>
<dbReference type="AlphaFoldDB" id="A0A8J4XMR6"/>
<gene>
    <name evidence="2" type="ORF">GWK47_023737</name>
</gene>
<sequence>MEAFNLHQQAGTSRSGGRPGLPQSRAGSPWQSATTLTGPPIKNLSTTFHYFLRLLSSWVTSMPTTDVGNLTSLSTSPTPPEGHYSTSSLTRLACPFYKPRVCPPVTILTLEPALSWIYYWGNPAFSAGPSPLALTWE</sequence>
<protein>
    <submittedName>
        <fullName evidence="2">Uncharacterized protein</fullName>
    </submittedName>
</protein>
<evidence type="ECO:0000313" key="3">
    <source>
        <dbReference type="Proteomes" id="UP000770661"/>
    </source>
</evidence>